<reference evidence="2" key="1">
    <citation type="submission" date="2024-02" db="EMBL/GenBank/DDBJ databases">
        <authorList>
            <consortium name="ELIXIR-Norway"/>
            <consortium name="Elixir Norway"/>
        </authorList>
    </citation>
    <scope>NUCLEOTIDE SEQUENCE</scope>
</reference>
<organism evidence="2 3">
    <name type="scientific">Sphagnum jensenii</name>
    <dbReference type="NCBI Taxonomy" id="128206"/>
    <lineage>
        <taxon>Eukaryota</taxon>
        <taxon>Viridiplantae</taxon>
        <taxon>Streptophyta</taxon>
        <taxon>Embryophyta</taxon>
        <taxon>Bryophyta</taxon>
        <taxon>Sphagnophytina</taxon>
        <taxon>Sphagnopsida</taxon>
        <taxon>Sphagnales</taxon>
        <taxon>Sphagnaceae</taxon>
        <taxon>Sphagnum</taxon>
    </lineage>
</organism>
<proteinExistence type="predicted"/>
<evidence type="ECO:0000313" key="3">
    <source>
        <dbReference type="Proteomes" id="UP001497444"/>
    </source>
</evidence>
<protein>
    <submittedName>
        <fullName evidence="2">Uncharacterized protein</fullName>
    </submittedName>
</protein>
<evidence type="ECO:0000313" key="2">
    <source>
        <dbReference type="EMBL" id="CAK9257264.1"/>
    </source>
</evidence>
<dbReference type="EMBL" id="OZ020105">
    <property type="protein sequence ID" value="CAK9257264.1"/>
    <property type="molecule type" value="Genomic_DNA"/>
</dbReference>
<name>A0ABP0VSH5_9BRYO</name>
<evidence type="ECO:0000256" key="1">
    <source>
        <dbReference type="SAM" id="MobiDB-lite"/>
    </source>
</evidence>
<gene>
    <name evidence="2" type="ORF">CSSPJE1EN1_LOCUS2742</name>
</gene>
<feature type="region of interest" description="Disordered" evidence="1">
    <location>
        <begin position="76"/>
        <end position="106"/>
    </location>
</feature>
<sequence length="135" mass="14664">MAMAMVVQQTASSQQPTAAVVARALLSSQPVSTPSSIPSSVFLVHMFTSTQRQAPISSSLPLACYRVHQTATAAAHLPLPGTGSTSKQQQPHRQQRQPPPLQHLPHHPNTYTQLGLLFGRFCPMNNGFYYIVISC</sequence>
<dbReference type="Proteomes" id="UP001497444">
    <property type="component" value="Chromosome 10"/>
</dbReference>
<accession>A0ABP0VSH5</accession>
<keyword evidence="3" id="KW-1185">Reference proteome</keyword>